<accession>A0A7T8KLD4</accession>
<sequence>MKNLRIEDLSSSEPQTPENKRCSCKKQKCNYDIKTLKAIRKKYYKNLLENQ</sequence>
<evidence type="ECO:0000313" key="3">
    <source>
        <dbReference type="Proteomes" id="UP000595437"/>
    </source>
</evidence>
<feature type="region of interest" description="Disordered" evidence="1">
    <location>
        <begin position="1"/>
        <end position="20"/>
    </location>
</feature>
<organism evidence="2 3">
    <name type="scientific">Caligus rogercresseyi</name>
    <name type="common">Sea louse</name>
    <dbReference type="NCBI Taxonomy" id="217165"/>
    <lineage>
        <taxon>Eukaryota</taxon>
        <taxon>Metazoa</taxon>
        <taxon>Ecdysozoa</taxon>
        <taxon>Arthropoda</taxon>
        <taxon>Crustacea</taxon>
        <taxon>Multicrustacea</taxon>
        <taxon>Hexanauplia</taxon>
        <taxon>Copepoda</taxon>
        <taxon>Siphonostomatoida</taxon>
        <taxon>Caligidae</taxon>
        <taxon>Caligus</taxon>
    </lineage>
</organism>
<proteinExistence type="predicted"/>
<feature type="non-terminal residue" evidence="2">
    <location>
        <position position="51"/>
    </location>
</feature>
<reference evidence="3" key="1">
    <citation type="submission" date="2021-01" db="EMBL/GenBank/DDBJ databases">
        <title>Caligus Genome Assembly.</title>
        <authorList>
            <person name="Gallardo-Escarate C."/>
        </authorList>
    </citation>
    <scope>NUCLEOTIDE SEQUENCE [LARGE SCALE GENOMIC DNA]</scope>
</reference>
<dbReference type="EMBL" id="CP045891">
    <property type="protein sequence ID" value="QQP58067.1"/>
    <property type="molecule type" value="Genomic_DNA"/>
</dbReference>
<dbReference type="Proteomes" id="UP000595437">
    <property type="component" value="Chromosome 2"/>
</dbReference>
<gene>
    <name evidence="2" type="ORF">FKW44_003266</name>
</gene>
<evidence type="ECO:0000313" key="2">
    <source>
        <dbReference type="EMBL" id="QQP58067.1"/>
    </source>
</evidence>
<evidence type="ECO:0000256" key="1">
    <source>
        <dbReference type="SAM" id="MobiDB-lite"/>
    </source>
</evidence>
<protein>
    <submittedName>
        <fullName evidence="2">Uncharacterized protein</fullName>
    </submittedName>
</protein>
<keyword evidence="3" id="KW-1185">Reference proteome</keyword>
<dbReference type="AlphaFoldDB" id="A0A7T8KLD4"/>
<name>A0A7T8KLD4_CALRO</name>